<evidence type="ECO:0000259" key="7">
    <source>
        <dbReference type="Pfam" id="PF07992"/>
    </source>
</evidence>
<dbReference type="PIRSF" id="PIRSF000350">
    <property type="entry name" value="Mercury_reductase_MerA"/>
    <property type="match status" value="1"/>
</dbReference>
<dbReference type="PANTHER" id="PTHR43014:SF2">
    <property type="entry name" value="MERCURIC REDUCTASE"/>
    <property type="match status" value="1"/>
</dbReference>
<dbReference type="AlphaFoldDB" id="A0A438MJJ8"/>
<keyword evidence="4" id="KW-0520">NAD</keyword>
<dbReference type="EMBL" id="SAUN01000001">
    <property type="protein sequence ID" value="RVX45625.1"/>
    <property type="molecule type" value="Genomic_DNA"/>
</dbReference>
<dbReference type="Pfam" id="PF07992">
    <property type="entry name" value="Pyr_redox_2"/>
    <property type="match status" value="1"/>
</dbReference>
<dbReference type="OrthoDB" id="9800167at2"/>
<dbReference type="SUPFAM" id="SSF55424">
    <property type="entry name" value="FAD/NAD-linked reductases, dimerisation (C-terminal) domain"/>
    <property type="match status" value="1"/>
</dbReference>
<evidence type="ECO:0000256" key="5">
    <source>
        <dbReference type="PIRSR" id="PIRSR000350-4"/>
    </source>
</evidence>
<evidence type="ECO:0000256" key="4">
    <source>
        <dbReference type="PIRSR" id="PIRSR000350-3"/>
    </source>
</evidence>
<name>A0A438MJJ8_9ACTN</name>
<feature type="domain" description="Pyridine nucleotide-disulphide oxidoreductase dimerisation" evidence="6">
    <location>
        <begin position="354"/>
        <end position="459"/>
    </location>
</feature>
<feature type="binding site" evidence="4">
    <location>
        <position position="310"/>
    </location>
    <ligand>
        <name>FAD</name>
        <dbReference type="ChEBI" id="CHEBI:57692"/>
    </ligand>
</feature>
<keyword evidence="9" id="KW-1185">Reference proteome</keyword>
<sequence length="468" mass="49500">MADEFDVIVIGAGPAGENVVDRAVRGGLTVAVVEERLAGGECSYWACVPSKALLRPIDLAGEVSRVPGLSLGEIDVAAVLARRDEAVGRYDDSGQVRWINSVPAEFVRGHGRIDGPKRVHVTTVEGGERVLTARQAVVLATGSTAAVPPVPGLREANPWTSHEVTAATAIPERLAVVGGGVVACEMAQAMHGLGARQTTLLVRGGGLLARMEPFAGEMVADSFAEAGIEVRTHTDVARVERPEPGGKVTLHLGEEPPLEADELLVATGRKPATRDLGLASVGLKDGDYVHVDDSLRATEVPEGWLYAVGDVNGRTLLTHMGKYQARICGDVIAARARGDELPAMRDLADGYGAPQVVFTDPQVCAVGQTEESAREAGFRVRVVDYDIGSVTGAYLLGDGYRGRARAVVDEDRKVLLGVTFVGPGVAELLHSATIAVTAEVPLDRLWHAVPSFPTVSEIWLRLLETYGL</sequence>
<dbReference type="RefSeq" id="WP_127937233.1">
    <property type="nucleotide sequence ID" value="NZ_SAUN01000001.1"/>
</dbReference>
<feature type="binding site" evidence="4">
    <location>
        <position position="268"/>
    </location>
    <ligand>
        <name>NAD(+)</name>
        <dbReference type="ChEBI" id="CHEBI:57540"/>
    </ligand>
</feature>
<protein>
    <submittedName>
        <fullName evidence="8">Dihydrolipoamide dehydrogenase</fullName>
    </submittedName>
</protein>
<comment type="similarity">
    <text evidence="1">Belongs to the class-I pyridine nucleotide-disulfide oxidoreductase family.</text>
</comment>
<dbReference type="InterPro" id="IPR016156">
    <property type="entry name" value="FAD/NAD-linked_Rdtase_dimer_sf"/>
</dbReference>
<dbReference type="GO" id="GO:0050660">
    <property type="term" value="F:flavin adenine dinucleotide binding"/>
    <property type="evidence" value="ECO:0007669"/>
    <property type="project" value="TreeGrafter"/>
</dbReference>
<dbReference type="Pfam" id="PF02852">
    <property type="entry name" value="Pyr_redox_dim"/>
    <property type="match status" value="1"/>
</dbReference>
<feature type="domain" description="FAD/NAD(P)-binding" evidence="7">
    <location>
        <begin position="5"/>
        <end position="320"/>
    </location>
</feature>
<organism evidence="8 9">
    <name type="scientific">Nonomuraea polychroma</name>
    <dbReference type="NCBI Taxonomy" id="46176"/>
    <lineage>
        <taxon>Bacteria</taxon>
        <taxon>Bacillati</taxon>
        <taxon>Actinomycetota</taxon>
        <taxon>Actinomycetes</taxon>
        <taxon>Streptosporangiales</taxon>
        <taxon>Streptosporangiaceae</taxon>
        <taxon>Nonomuraea</taxon>
    </lineage>
</organism>
<evidence type="ECO:0000256" key="3">
    <source>
        <dbReference type="ARBA" id="ARBA00022827"/>
    </source>
</evidence>
<dbReference type="PRINTS" id="PR00411">
    <property type="entry name" value="PNDRDTASEI"/>
</dbReference>
<evidence type="ECO:0000313" key="9">
    <source>
        <dbReference type="Proteomes" id="UP000284824"/>
    </source>
</evidence>
<proteinExistence type="inferred from homology"/>
<dbReference type="Proteomes" id="UP000284824">
    <property type="component" value="Unassembled WGS sequence"/>
</dbReference>
<accession>A0A438MJJ8</accession>
<comment type="cofactor">
    <cofactor evidence="4">
        <name>FAD</name>
        <dbReference type="ChEBI" id="CHEBI:57692"/>
    </cofactor>
    <text evidence="4">Binds 1 FAD per subunit.</text>
</comment>
<keyword evidence="4" id="KW-0547">Nucleotide-binding</keyword>
<feature type="binding site" evidence="4">
    <location>
        <begin position="141"/>
        <end position="143"/>
    </location>
    <ligand>
        <name>FAD</name>
        <dbReference type="ChEBI" id="CHEBI:57692"/>
    </ligand>
</feature>
<keyword evidence="2" id="KW-0285">Flavoprotein</keyword>
<dbReference type="InterPro" id="IPR036188">
    <property type="entry name" value="FAD/NAD-bd_sf"/>
</dbReference>
<dbReference type="InterPro" id="IPR004099">
    <property type="entry name" value="Pyr_nucl-diS_OxRdtase_dimer"/>
</dbReference>
<feature type="binding site" evidence="4">
    <location>
        <begin position="178"/>
        <end position="185"/>
    </location>
    <ligand>
        <name>NAD(+)</name>
        <dbReference type="ChEBI" id="CHEBI:57540"/>
    </ligand>
</feature>
<gene>
    <name evidence="8" type="ORF">EDD27_8438</name>
</gene>
<reference evidence="8 9" key="1">
    <citation type="submission" date="2019-01" db="EMBL/GenBank/DDBJ databases">
        <title>Sequencing the genomes of 1000 actinobacteria strains.</title>
        <authorList>
            <person name="Klenk H.-P."/>
        </authorList>
    </citation>
    <scope>NUCLEOTIDE SEQUENCE [LARGE SCALE GENOMIC DNA]</scope>
    <source>
        <strain evidence="8 9">DSM 43925</strain>
    </source>
</reference>
<dbReference type="Gene3D" id="3.30.390.30">
    <property type="match status" value="1"/>
</dbReference>
<dbReference type="InterPro" id="IPR001100">
    <property type="entry name" value="Pyr_nuc-diS_OxRdtase"/>
</dbReference>
<dbReference type="Gene3D" id="3.50.50.60">
    <property type="entry name" value="FAD/NAD(P)-binding domain"/>
    <property type="match status" value="2"/>
</dbReference>
<evidence type="ECO:0000256" key="2">
    <source>
        <dbReference type="ARBA" id="ARBA00022630"/>
    </source>
</evidence>
<dbReference type="InterPro" id="IPR023753">
    <property type="entry name" value="FAD/NAD-binding_dom"/>
</dbReference>
<dbReference type="SUPFAM" id="SSF51905">
    <property type="entry name" value="FAD/NAD(P)-binding domain"/>
    <property type="match status" value="1"/>
</dbReference>
<comment type="caution">
    <text evidence="8">The sequence shown here is derived from an EMBL/GenBank/DDBJ whole genome shotgun (WGS) entry which is preliminary data.</text>
</comment>
<dbReference type="PANTHER" id="PTHR43014">
    <property type="entry name" value="MERCURIC REDUCTASE"/>
    <property type="match status" value="1"/>
</dbReference>
<feature type="binding site" evidence="4">
    <location>
        <position position="51"/>
    </location>
    <ligand>
        <name>FAD</name>
        <dbReference type="ChEBI" id="CHEBI:57692"/>
    </ligand>
</feature>
<evidence type="ECO:0000259" key="6">
    <source>
        <dbReference type="Pfam" id="PF02852"/>
    </source>
</evidence>
<dbReference type="PRINTS" id="PR00368">
    <property type="entry name" value="FADPNR"/>
</dbReference>
<evidence type="ECO:0000256" key="1">
    <source>
        <dbReference type="ARBA" id="ARBA00007532"/>
    </source>
</evidence>
<dbReference type="GO" id="GO:0003955">
    <property type="term" value="F:NAD(P)H dehydrogenase (quinone) activity"/>
    <property type="evidence" value="ECO:0007669"/>
    <property type="project" value="TreeGrafter"/>
</dbReference>
<evidence type="ECO:0000313" key="8">
    <source>
        <dbReference type="EMBL" id="RVX45625.1"/>
    </source>
</evidence>
<feature type="binding site" evidence="4">
    <location>
        <position position="111"/>
    </location>
    <ligand>
        <name>FAD</name>
        <dbReference type="ChEBI" id="CHEBI:57692"/>
    </ligand>
</feature>
<feature type="disulfide bond" description="Redox-active" evidence="5">
    <location>
        <begin position="42"/>
        <end position="47"/>
    </location>
</feature>
<keyword evidence="3 4" id="KW-0274">FAD</keyword>